<organism evidence="3 4">
    <name type="scientific">Stieleria varia</name>
    <dbReference type="NCBI Taxonomy" id="2528005"/>
    <lineage>
        <taxon>Bacteria</taxon>
        <taxon>Pseudomonadati</taxon>
        <taxon>Planctomycetota</taxon>
        <taxon>Planctomycetia</taxon>
        <taxon>Pirellulales</taxon>
        <taxon>Pirellulaceae</taxon>
        <taxon>Stieleria</taxon>
    </lineage>
</organism>
<dbReference type="OrthoDB" id="271198at2"/>
<dbReference type="RefSeq" id="WP_146523303.1">
    <property type="nucleotide sequence ID" value="NZ_CP151726.1"/>
</dbReference>
<dbReference type="AlphaFoldDB" id="A0A5C5ZXU9"/>
<evidence type="ECO:0000313" key="4">
    <source>
        <dbReference type="Proteomes" id="UP000320176"/>
    </source>
</evidence>
<proteinExistence type="predicted"/>
<keyword evidence="1" id="KW-0472">Membrane</keyword>
<keyword evidence="4" id="KW-1185">Reference proteome</keyword>
<dbReference type="Proteomes" id="UP000320176">
    <property type="component" value="Unassembled WGS sequence"/>
</dbReference>
<evidence type="ECO:0000259" key="2">
    <source>
        <dbReference type="Pfam" id="PF07811"/>
    </source>
</evidence>
<evidence type="ECO:0000313" key="3">
    <source>
        <dbReference type="EMBL" id="TWT92099.1"/>
    </source>
</evidence>
<protein>
    <submittedName>
        <fullName evidence="3">TadE-like protein</fullName>
    </submittedName>
</protein>
<comment type="caution">
    <text evidence="3">The sequence shown here is derived from an EMBL/GenBank/DDBJ whole genome shotgun (WGS) entry which is preliminary data.</text>
</comment>
<keyword evidence="1" id="KW-1133">Transmembrane helix</keyword>
<feature type="domain" description="TadE-like" evidence="2">
    <location>
        <begin position="19"/>
        <end position="61"/>
    </location>
</feature>
<name>A0A5C5ZXU9_9BACT</name>
<sequence>MNTHRALRKQRKSANNRIGVAVAELAVCLPVLAFLFFATVETCRMLQLKQNVTMTAYEGARIGIVPGVSASIVQSQCTMLLDDRDIRNYQITLNPSDPSTLEIGDNFSVTVSVPFADNSLFGNAAFTNTTVTDTIVMRAE</sequence>
<dbReference type="EMBL" id="SJPN01000012">
    <property type="protein sequence ID" value="TWT92099.1"/>
    <property type="molecule type" value="Genomic_DNA"/>
</dbReference>
<feature type="transmembrane region" description="Helical" evidence="1">
    <location>
        <begin position="21"/>
        <end position="40"/>
    </location>
</feature>
<reference evidence="3 4" key="1">
    <citation type="submission" date="2019-02" db="EMBL/GenBank/DDBJ databases">
        <title>Deep-cultivation of Planctomycetes and their phenomic and genomic characterization uncovers novel biology.</title>
        <authorList>
            <person name="Wiegand S."/>
            <person name="Jogler M."/>
            <person name="Boedeker C."/>
            <person name="Pinto D."/>
            <person name="Vollmers J."/>
            <person name="Rivas-Marin E."/>
            <person name="Kohn T."/>
            <person name="Peeters S.H."/>
            <person name="Heuer A."/>
            <person name="Rast P."/>
            <person name="Oberbeckmann S."/>
            <person name="Bunk B."/>
            <person name="Jeske O."/>
            <person name="Meyerdierks A."/>
            <person name="Storesund J.E."/>
            <person name="Kallscheuer N."/>
            <person name="Luecker S."/>
            <person name="Lage O.M."/>
            <person name="Pohl T."/>
            <person name="Merkel B.J."/>
            <person name="Hornburger P."/>
            <person name="Mueller R.-W."/>
            <person name="Bruemmer F."/>
            <person name="Labrenz M."/>
            <person name="Spormann A.M."/>
            <person name="Op Den Camp H."/>
            <person name="Overmann J."/>
            <person name="Amann R."/>
            <person name="Jetten M.S.M."/>
            <person name="Mascher T."/>
            <person name="Medema M.H."/>
            <person name="Devos D.P."/>
            <person name="Kaster A.-K."/>
            <person name="Ovreas L."/>
            <person name="Rohde M."/>
            <person name="Galperin M.Y."/>
            <person name="Jogler C."/>
        </authorList>
    </citation>
    <scope>NUCLEOTIDE SEQUENCE [LARGE SCALE GENOMIC DNA]</scope>
    <source>
        <strain evidence="3 4">Pla52n</strain>
    </source>
</reference>
<evidence type="ECO:0000256" key="1">
    <source>
        <dbReference type="SAM" id="Phobius"/>
    </source>
</evidence>
<dbReference type="Pfam" id="PF07811">
    <property type="entry name" value="TadE"/>
    <property type="match status" value="1"/>
</dbReference>
<keyword evidence="1" id="KW-0812">Transmembrane</keyword>
<accession>A0A5C5ZXU9</accession>
<dbReference type="InterPro" id="IPR012495">
    <property type="entry name" value="TadE-like_dom"/>
</dbReference>
<gene>
    <name evidence="3" type="ORF">Pla52n_63960</name>
</gene>